<gene>
    <name evidence="2" type="primary">ga04120</name>
    <name evidence="2" type="ORF">PR202_ga04120</name>
</gene>
<reference evidence="2" key="2">
    <citation type="submission" date="2021-12" db="EMBL/GenBank/DDBJ databases">
        <title>Resequencing data analysis of finger millet.</title>
        <authorList>
            <person name="Hatakeyama M."/>
            <person name="Aluri S."/>
            <person name="Balachadran M.T."/>
            <person name="Sivarajan S.R."/>
            <person name="Poveda L."/>
            <person name="Shimizu-Inatsugi R."/>
            <person name="Schlapbach R."/>
            <person name="Sreeman S.M."/>
            <person name="Shimizu K.K."/>
        </authorList>
    </citation>
    <scope>NUCLEOTIDE SEQUENCE</scope>
</reference>
<dbReference type="Proteomes" id="UP001054889">
    <property type="component" value="Unassembled WGS sequence"/>
</dbReference>
<proteinExistence type="predicted"/>
<comment type="caution">
    <text evidence="2">The sequence shown here is derived from an EMBL/GenBank/DDBJ whole genome shotgun (WGS) entry which is preliminary data.</text>
</comment>
<organism evidence="2 3">
    <name type="scientific">Eleusine coracana subsp. coracana</name>
    <dbReference type="NCBI Taxonomy" id="191504"/>
    <lineage>
        <taxon>Eukaryota</taxon>
        <taxon>Viridiplantae</taxon>
        <taxon>Streptophyta</taxon>
        <taxon>Embryophyta</taxon>
        <taxon>Tracheophyta</taxon>
        <taxon>Spermatophyta</taxon>
        <taxon>Magnoliopsida</taxon>
        <taxon>Liliopsida</taxon>
        <taxon>Poales</taxon>
        <taxon>Poaceae</taxon>
        <taxon>PACMAD clade</taxon>
        <taxon>Chloridoideae</taxon>
        <taxon>Cynodonteae</taxon>
        <taxon>Eleusininae</taxon>
        <taxon>Eleusine</taxon>
    </lineage>
</organism>
<dbReference type="AlphaFoldDB" id="A0AAV5BNV3"/>
<evidence type="ECO:0000313" key="3">
    <source>
        <dbReference type="Proteomes" id="UP001054889"/>
    </source>
</evidence>
<evidence type="ECO:0000256" key="1">
    <source>
        <dbReference type="SAM" id="MobiDB-lite"/>
    </source>
</evidence>
<name>A0AAV5BNV3_ELECO</name>
<accession>A0AAV5BNV3</accession>
<reference evidence="2" key="1">
    <citation type="journal article" date="2018" name="DNA Res.">
        <title>Multiple hybrid de novo genome assembly of finger millet, an orphan allotetraploid crop.</title>
        <authorList>
            <person name="Hatakeyama M."/>
            <person name="Aluri S."/>
            <person name="Balachadran M.T."/>
            <person name="Sivarajan S.R."/>
            <person name="Patrignani A."/>
            <person name="Gruter S."/>
            <person name="Poveda L."/>
            <person name="Shimizu-Inatsugi R."/>
            <person name="Baeten J."/>
            <person name="Francoijs K.J."/>
            <person name="Nataraja K.N."/>
            <person name="Reddy Y.A.N."/>
            <person name="Phadnis S."/>
            <person name="Ravikumar R.L."/>
            <person name="Schlapbach R."/>
            <person name="Sreeman S.M."/>
            <person name="Shimizu K.K."/>
        </authorList>
    </citation>
    <scope>NUCLEOTIDE SEQUENCE</scope>
</reference>
<sequence>MARRGGRDAAGDASCRCLATPRELHLPAPLHGGNRHVQARVRRGWSARLRPVRGASRRRLLRRGAVLGEGGAARDGPRREAPQVLRAGDQHGVRQVRRDAQHRRGRRRSVQAHLGFRVRPSAGYEHGRRQGHGPCERAEHRQRHPTSRARCRCLMIVCMSVLLATPPHRFHFVVSTLSPASYFTSKCTLLCVFKQGI</sequence>
<protein>
    <submittedName>
        <fullName evidence="2">Uncharacterized protein</fullName>
    </submittedName>
</protein>
<feature type="region of interest" description="Disordered" evidence="1">
    <location>
        <begin position="119"/>
        <end position="142"/>
    </location>
</feature>
<dbReference type="EMBL" id="BQKI01000002">
    <property type="protein sequence ID" value="GJM88094.1"/>
    <property type="molecule type" value="Genomic_DNA"/>
</dbReference>
<evidence type="ECO:0000313" key="2">
    <source>
        <dbReference type="EMBL" id="GJM88094.1"/>
    </source>
</evidence>
<keyword evidence="3" id="KW-1185">Reference proteome</keyword>